<dbReference type="Proteomes" id="UP000318864">
    <property type="component" value="Unassembled WGS sequence"/>
</dbReference>
<protein>
    <submittedName>
        <fullName evidence="2">Uncharacterized protein</fullName>
    </submittedName>
</protein>
<gene>
    <name evidence="2" type="ORF">D8Y22_10245</name>
</gene>
<feature type="region of interest" description="Disordered" evidence="1">
    <location>
        <begin position="82"/>
        <end position="115"/>
    </location>
</feature>
<keyword evidence="3" id="KW-1185">Reference proteome</keyword>
<evidence type="ECO:0000313" key="3">
    <source>
        <dbReference type="Proteomes" id="UP000318864"/>
    </source>
</evidence>
<feature type="compositionally biased region" description="Polar residues" evidence="1">
    <location>
        <begin position="102"/>
        <end position="115"/>
    </location>
</feature>
<sequence length="115" mass="11899">MRVVDALAVKFTKSLVDRRLEGLEGRREIVLDRSGLLEAADVAFAEVIASRIAPFGTMSSVSGSGIGSRWLSTRSATASSCSSAMSTGITAGRSGTDRSVTDSRPLSSNDGGSSQ</sequence>
<organism evidence="2 3">
    <name type="scientific">Salinadaptatus halalkaliphilus</name>
    <dbReference type="NCBI Taxonomy" id="2419781"/>
    <lineage>
        <taxon>Archaea</taxon>
        <taxon>Methanobacteriati</taxon>
        <taxon>Methanobacteriota</taxon>
        <taxon>Stenosarchaea group</taxon>
        <taxon>Halobacteria</taxon>
        <taxon>Halobacteriales</taxon>
        <taxon>Natrialbaceae</taxon>
        <taxon>Salinadaptatus</taxon>
    </lineage>
</organism>
<evidence type="ECO:0000256" key="1">
    <source>
        <dbReference type="SAM" id="MobiDB-lite"/>
    </source>
</evidence>
<dbReference type="AlphaFoldDB" id="A0A4S3TLD9"/>
<dbReference type="EMBL" id="RBZW01000022">
    <property type="protein sequence ID" value="THE64984.1"/>
    <property type="molecule type" value="Genomic_DNA"/>
</dbReference>
<reference evidence="2 3" key="1">
    <citation type="submission" date="2018-10" db="EMBL/GenBank/DDBJ databases">
        <title>Natronolimnobius sp. XQ-INN 246 isolated from Inner Mongolia Autonomous Region of China.</title>
        <authorList>
            <person name="Xue Q."/>
        </authorList>
    </citation>
    <scope>NUCLEOTIDE SEQUENCE [LARGE SCALE GENOMIC DNA]</scope>
    <source>
        <strain evidence="2 3">XQ-INN 246</strain>
    </source>
</reference>
<accession>A0A4S3TLD9</accession>
<name>A0A4S3TLD9_9EURY</name>
<comment type="caution">
    <text evidence="2">The sequence shown here is derived from an EMBL/GenBank/DDBJ whole genome shotgun (WGS) entry which is preliminary data.</text>
</comment>
<evidence type="ECO:0000313" key="2">
    <source>
        <dbReference type="EMBL" id="THE64984.1"/>
    </source>
</evidence>
<proteinExistence type="predicted"/>